<proteinExistence type="predicted"/>
<dbReference type="EMBL" id="MBDL01000009">
    <property type="protein sequence ID" value="ODA13160.1"/>
    <property type="molecule type" value="Genomic_DNA"/>
</dbReference>
<feature type="chain" id="PRO_5008671689" evidence="1">
    <location>
        <begin position="21"/>
        <end position="400"/>
    </location>
</feature>
<evidence type="ECO:0000313" key="2">
    <source>
        <dbReference type="EMBL" id="ODA13160.1"/>
    </source>
</evidence>
<keyword evidence="1" id="KW-0732">Signal</keyword>
<dbReference type="PIRSF" id="PIRSF029171">
    <property type="entry name" value="Esterase_LipA"/>
    <property type="match status" value="1"/>
</dbReference>
<evidence type="ECO:0000256" key="1">
    <source>
        <dbReference type="SAM" id="SignalP"/>
    </source>
</evidence>
<dbReference type="STRING" id="1891224.BBP83_06855"/>
<name>A0A1C3CWR1_9GAMM</name>
<dbReference type="Gene3D" id="3.40.50.1820">
    <property type="entry name" value="alpha/beta hydrolase"/>
    <property type="match status" value="1"/>
</dbReference>
<dbReference type="InterPro" id="IPR029058">
    <property type="entry name" value="AB_hydrolase_fold"/>
</dbReference>
<feature type="signal peptide" evidence="1">
    <location>
        <begin position="1"/>
        <end position="20"/>
    </location>
</feature>
<dbReference type="AlphaFoldDB" id="A0A1C3CWR1"/>
<dbReference type="OrthoDB" id="9955at2"/>
<organism evidence="2 3">
    <name type="scientific">Acinetobacter celticus</name>
    <dbReference type="NCBI Taxonomy" id="1891224"/>
    <lineage>
        <taxon>Bacteria</taxon>
        <taxon>Pseudomonadati</taxon>
        <taxon>Pseudomonadota</taxon>
        <taxon>Gammaproteobacteria</taxon>
        <taxon>Moraxellales</taxon>
        <taxon>Moraxellaceae</taxon>
        <taxon>Acinetobacter</taxon>
    </lineage>
</organism>
<comment type="caution">
    <text evidence="2">The sequence shown here is derived from an EMBL/GenBank/DDBJ whole genome shotgun (WGS) entry which is preliminary data.</text>
</comment>
<keyword evidence="3" id="KW-1185">Reference proteome</keyword>
<dbReference type="PANTHER" id="PTHR34853">
    <property type="match status" value="1"/>
</dbReference>
<dbReference type="PANTHER" id="PTHR34853:SF1">
    <property type="entry name" value="LIPASE 5"/>
    <property type="match status" value="1"/>
</dbReference>
<reference evidence="2 3" key="1">
    <citation type="submission" date="2016-07" db="EMBL/GenBank/DDBJ databases">
        <title>Acinetobacter sp. ANC 4603.</title>
        <authorList>
            <person name="Radolfova-Krizova L."/>
            <person name="Nemec A."/>
        </authorList>
    </citation>
    <scope>NUCLEOTIDE SEQUENCE [LARGE SCALE GENOMIC DNA]</scope>
    <source>
        <strain evidence="2 3">ANC 4603</strain>
    </source>
</reference>
<dbReference type="PROSITE" id="PS51257">
    <property type="entry name" value="PROKAR_LIPOPROTEIN"/>
    <property type="match status" value="1"/>
</dbReference>
<dbReference type="GO" id="GO:0016042">
    <property type="term" value="P:lipid catabolic process"/>
    <property type="evidence" value="ECO:0007669"/>
    <property type="project" value="InterPro"/>
</dbReference>
<accession>A0A1C3CWR1</accession>
<sequence>MNKKLLAVLMSSAFLLTACGGDDDSSVFDDGIPKNNIVNPVVATPTAYTLTDMSASAADSVVMTYKMLGVNGKEVQATSLVFTPKTPVPKDGWPIVIWAHGTTGVADICAPSRLALGSDVKNMISKFLAEGYVVVAPDYEGLGSAGDHPFLNVKSEAYSITDAVVAARNWLGTKASKQWVTVGHSQGGQAALGAAQYASRAQLNYKGTVAVAPASNLKTIFKTGEDLVANLPAIDQVPMLASLNTYAALITAGMQDQSSAPTYIQVFQPNAAVIATQAGTVCAGALGQNFGVQMTVAATATSSLSGYLTQSNFMKIPAITTFLNTTSQPLSVKVTTPVKIYQGGYDSTVPANATAELISNAAKLGTKIIPVYEEKWDHNTAYTLNIDNIVVDVKSLMPIQ</sequence>
<dbReference type="RefSeq" id="WP_068887217.1">
    <property type="nucleotide sequence ID" value="NZ_CBCRUU010000002.1"/>
</dbReference>
<protein>
    <submittedName>
        <fullName evidence="2">Triacylglycerol lipase</fullName>
    </submittedName>
</protein>
<evidence type="ECO:0000313" key="3">
    <source>
        <dbReference type="Proteomes" id="UP000186553"/>
    </source>
</evidence>
<dbReference type="Proteomes" id="UP000186553">
    <property type="component" value="Unassembled WGS sequence"/>
</dbReference>
<dbReference type="SUPFAM" id="SSF53474">
    <property type="entry name" value="alpha/beta-Hydrolases"/>
    <property type="match status" value="1"/>
</dbReference>
<gene>
    <name evidence="2" type="ORF">BBP83_06855</name>
</gene>
<dbReference type="GO" id="GO:0004806">
    <property type="term" value="F:triacylglycerol lipase activity"/>
    <property type="evidence" value="ECO:0007669"/>
    <property type="project" value="InterPro"/>
</dbReference>
<dbReference type="InterPro" id="IPR005152">
    <property type="entry name" value="Lipase_secreted"/>
</dbReference>
<dbReference type="Pfam" id="PF03583">
    <property type="entry name" value="LIP"/>
    <property type="match status" value="1"/>
</dbReference>